<keyword evidence="2" id="KW-0057">Aromatic amino acid biosynthesis</keyword>
<protein>
    <recommendedName>
        <fullName evidence="6">Prephenate dehydratase domain-containing protein</fullName>
    </recommendedName>
</protein>
<comment type="pathway">
    <text evidence="5">Amino-acid biosynthesis.</text>
</comment>
<evidence type="ECO:0000313" key="7">
    <source>
        <dbReference type="EMBL" id="QHS99623.1"/>
    </source>
</evidence>
<dbReference type="AlphaFoldDB" id="A0A6C0C7X4"/>
<evidence type="ECO:0000256" key="3">
    <source>
        <dbReference type="ARBA" id="ARBA00023222"/>
    </source>
</evidence>
<sequence>MIIGYQGELGCYSYNSIKKYFKYIPKAFKTFEHIFIALNNKEIDYGYIPINNTLGGRLHENDKLMIEYNIKIIEKYDYKINHNLIVYPGVKKEDIKYVQSHWQALAQCRGYLLKNNLASKGYYDTSASSKYISDNDIKDIGAIASKESAQIYNLEILEENIQDNDNNITSFLLIKNID</sequence>
<evidence type="ECO:0000256" key="4">
    <source>
        <dbReference type="ARBA" id="ARBA00023239"/>
    </source>
</evidence>
<feature type="domain" description="Prephenate dehydratase" evidence="6">
    <location>
        <begin position="2"/>
        <end position="176"/>
    </location>
</feature>
<dbReference type="PROSITE" id="PS51171">
    <property type="entry name" value="PREPHENATE_DEHYDR_3"/>
    <property type="match status" value="1"/>
</dbReference>
<dbReference type="SUPFAM" id="SSF53850">
    <property type="entry name" value="Periplasmic binding protein-like II"/>
    <property type="match status" value="1"/>
</dbReference>
<name>A0A6C0C7X4_9ZZZZ</name>
<dbReference type="Pfam" id="PF00800">
    <property type="entry name" value="PDT"/>
    <property type="match status" value="1"/>
</dbReference>
<evidence type="ECO:0000256" key="5">
    <source>
        <dbReference type="ARBA" id="ARBA00029440"/>
    </source>
</evidence>
<evidence type="ECO:0000256" key="1">
    <source>
        <dbReference type="ARBA" id="ARBA00022605"/>
    </source>
</evidence>
<dbReference type="PANTHER" id="PTHR21022">
    <property type="entry name" value="PREPHENATE DEHYDRATASE P PROTEIN"/>
    <property type="match status" value="1"/>
</dbReference>
<dbReference type="GO" id="GO:0009094">
    <property type="term" value="P:L-phenylalanine biosynthetic process"/>
    <property type="evidence" value="ECO:0007669"/>
    <property type="project" value="UniProtKB-KW"/>
</dbReference>
<dbReference type="CDD" id="cd13631">
    <property type="entry name" value="PBP2_Ct-PDT_like"/>
    <property type="match status" value="1"/>
</dbReference>
<dbReference type="PANTHER" id="PTHR21022:SF19">
    <property type="entry name" value="PREPHENATE DEHYDRATASE-RELATED"/>
    <property type="match status" value="1"/>
</dbReference>
<reference evidence="7" key="1">
    <citation type="journal article" date="2020" name="Nature">
        <title>Giant virus diversity and host interactions through global metagenomics.</title>
        <authorList>
            <person name="Schulz F."/>
            <person name="Roux S."/>
            <person name="Paez-Espino D."/>
            <person name="Jungbluth S."/>
            <person name="Walsh D.A."/>
            <person name="Denef V.J."/>
            <person name="McMahon K.D."/>
            <person name="Konstantinidis K.T."/>
            <person name="Eloe-Fadrosh E.A."/>
            <person name="Kyrpides N.C."/>
            <person name="Woyke T."/>
        </authorList>
    </citation>
    <scope>NUCLEOTIDE SEQUENCE</scope>
    <source>
        <strain evidence="7">GVMAG-M-3300020187-37</strain>
    </source>
</reference>
<dbReference type="GO" id="GO:0005737">
    <property type="term" value="C:cytoplasm"/>
    <property type="evidence" value="ECO:0007669"/>
    <property type="project" value="TreeGrafter"/>
</dbReference>
<proteinExistence type="predicted"/>
<keyword evidence="3" id="KW-0584">Phenylalanine biosynthesis</keyword>
<evidence type="ECO:0000259" key="6">
    <source>
        <dbReference type="PROSITE" id="PS51171"/>
    </source>
</evidence>
<dbReference type="Gene3D" id="3.40.190.10">
    <property type="entry name" value="Periplasmic binding protein-like II"/>
    <property type="match status" value="2"/>
</dbReference>
<dbReference type="EMBL" id="MN739345">
    <property type="protein sequence ID" value="QHS99623.1"/>
    <property type="molecule type" value="Genomic_DNA"/>
</dbReference>
<evidence type="ECO:0000256" key="2">
    <source>
        <dbReference type="ARBA" id="ARBA00023141"/>
    </source>
</evidence>
<dbReference type="GO" id="GO:0004664">
    <property type="term" value="F:prephenate dehydratase activity"/>
    <property type="evidence" value="ECO:0007669"/>
    <property type="project" value="InterPro"/>
</dbReference>
<dbReference type="InterPro" id="IPR001086">
    <property type="entry name" value="Preph_deHydtase"/>
</dbReference>
<keyword evidence="4" id="KW-0456">Lyase</keyword>
<accession>A0A6C0C7X4</accession>
<organism evidence="7">
    <name type="scientific">viral metagenome</name>
    <dbReference type="NCBI Taxonomy" id="1070528"/>
    <lineage>
        <taxon>unclassified sequences</taxon>
        <taxon>metagenomes</taxon>
        <taxon>organismal metagenomes</taxon>
    </lineage>
</organism>
<keyword evidence="1" id="KW-0028">Amino-acid biosynthesis</keyword>